<organism evidence="3 4">
    <name type="scientific">Candidatus Roizmanbacteria bacterium RIFCSPHIGHO2_02_FULL_40_9</name>
    <dbReference type="NCBI Taxonomy" id="1802042"/>
    <lineage>
        <taxon>Bacteria</taxon>
        <taxon>Candidatus Roizmaniibacteriota</taxon>
    </lineage>
</organism>
<dbReference type="EMBL" id="MFZS01000019">
    <property type="protein sequence ID" value="OGK29066.1"/>
    <property type="molecule type" value="Genomic_DNA"/>
</dbReference>
<dbReference type="Pfam" id="PF00817">
    <property type="entry name" value="IMS"/>
    <property type="match status" value="1"/>
</dbReference>
<reference evidence="3 4" key="1">
    <citation type="journal article" date="2016" name="Nat. Commun.">
        <title>Thousands of microbial genomes shed light on interconnected biogeochemical processes in an aquifer system.</title>
        <authorList>
            <person name="Anantharaman K."/>
            <person name="Brown C.T."/>
            <person name="Hug L.A."/>
            <person name="Sharon I."/>
            <person name="Castelle C.J."/>
            <person name="Probst A.J."/>
            <person name="Thomas B.C."/>
            <person name="Singh A."/>
            <person name="Wilkins M.J."/>
            <person name="Karaoz U."/>
            <person name="Brodie E.L."/>
            <person name="Williams K.H."/>
            <person name="Hubbard S.S."/>
            <person name="Banfield J.F."/>
        </authorList>
    </citation>
    <scope>NUCLEOTIDE SEQUENCE [LARGE SCALE GENOMIC DNA]</scope>
</reference>
<dbReference type="PANTHER" id="PTHR11076:SF34">
    <property type="entry name" value="PROTEIN UMUC"/>
    <property type="match status" value="1"/>
</dbReference>
<dbReference type="GO" id="GO:0042276">
    <property type="term" value="P:error-prone translesion synthesis"/>
    <property type="evidence" value="ECO:0007669"/>
    <property type="project" value="TreeGrafter"/>
</dbReference>
<dbReference type="SUPFAM" id="SSF56672">
    <property type="entry name" value="DNA/RNA polymerases"/>
    <property type="match status" value="1"/>
</dbReference>
<dbReference type="GO" id="GO:0003684">
    <property type="term" value="F:damaged DNA binding"/>
    <property type="evidence" value="ECO:0007669"/>
    <property type="project" value="InterPro"/>
</dbReference>
<evidence type="ECO:0000256" key="1">
    <source>
        <dbReference type="ARBA" id="ARBA00010945"/>
    </source>
</evidence>
<dbReference type="PROSITE" id="PS50173">
    <property type="entry name" value="UMUC"/>
    <property type="match status" value="1"/>
</dbReference>
<dbReference type="Gene3D" id="3.40.1170.60">
    <property type="match status" value="1"/>
</dbReference>
<dbReference type="Gene3D" id="3.30.1490.100">
    <property type="entry name" value="DNA polymerase, Y-family, little finger domain"/>
    <property type="match status" value="1"/>
</dbReference>
<dbReference type="Gene3D" id="3.30.70.270">
    <property type="match status" value="1"/>
</dbReference>
<dbReference type="InterPro" id="IPR017961">
    <property type="entry name" value="DNA_pol_Y-fam_little_finger"/>
</dbReference>
<dbReference type="InterPro" id="IPR050116">
    <property type="entry name" value="DNA_polymerase-Y"/>
</dbReference>
<dbReference type="Proteomes" id="UP000177027">
    <property type="component" value="Unassembled WGS sequence"/>
</dbReference>
<dbReference type="Gene3D" id="1.10.150.20">
    <property type="entry name" value="5' to 3' exonuclease, C-terminal subdomain"/>
    <property type="match status" value="1"/>
</dbReference>
<dbReference type="InterPro" id="IPR036775">
    <property type="entry name" value="DNA_pol_Y-fam_lit_finger_sf"/>
</dbReference>
<dbReference type="GO" id="GO:0009432">
    <property type="term" value="P:SOS response"/>
    <property type="evidence" value="ECO:0007669"/>
    <property type="project" value="TreeGrafter"/>
</dbReference>
<dbReference type="SUPFAM" id="SSF100879">
    <property type="entry name" value="Lesion bypass DNA polymerase (Y-family), little finger domain"/>
    <property type="match status" value="1"/>
</dbReference>
<dbReference type="InterPro" id="IPR024728">
    <property type="entry name" value="PolY_HhH_motif"/>
</dbReference>
<gene>
    <name evidence="3" type="ORF">A3D06_00485</name>
</gene>
<dbReference type="Pfam" id="PF11798">
    <property type="entry name" value="IMS_HHH"/>
    <property type="match status" value="1"/>
</dbReference>
<name>A0A1F7HDU3_9BACT</name>
<dbReference type="GO" id="GO:0005829">
    <property type="term" value="C:cytosol"/>
    <property type="evidence" value="ECO:0007669"/>
    <property type="project" value="TreeGrafter"/>
</dbReference>
<comment type="similarity">
    <text evidence="1">Belongs to the DNA polymerase type-Y family.</text>
</comment>
<dbReference type="InterPro" id="IPR043128">
    <property type="entry name" value="Rev_trsase/Diguanyl_cyclase"/>
</dbReference>
<dbReference type="Pfam" id="PF11799">
    <property type="entry name" value="IMS_C"/>
    <property type="match status" value="1"/>
</dbReference>
<sequence length="400" mass="45732">MQSYIIHIDGDAFFASVYQALHPETKGRPVVIGRERGIATAISYEAKKCGVTRGMLISEIKKIAPQCIIASSDYRLYEIFCKKIVSIASLYSPYVERYSIDEVFIDMTNHNGINNDKIVNVGKKIKLEIERSLNITVSLGIACTKTLAKIASSSSKPSGFIFLHKKNLNEYLSSIDIQDVWGIGRQTSAKLRSMGITTANDFFNENESVLKKYFSKNILEIWHELHGKRIYDLSLGEKTTYKSIQRTQTFTPATSNRFFVRAQLLKHIEEAFSKARRLKYTVGGISIFIKTQEFSYRSVEIPLSEKLAYPFLIRHEIENAFNKIYNSSKKYRASGCTLYNLESEDKEQLGLFNENASLNKKLRSLYGLYDKNLINFGSQLFNETNREAKKFTVPQVDLRK</sequence>
<dbReference type="AlphaFoldDB" id="A0A1F7HDU3"/>
<proteinExistence type="inferred from homology"/>
<evidence type="ECO:0000313" key="3">
    <source>
        <dbReference type="EMBL" id="OGK29066.1"/>
    </source>
</evidence>
<dbReference type="CDD" id="cd03586">
    <property type="entry name" value="PolY_Pol_IV_kappa"/>
    <property type="match status" value="1"/>
</dbReference>
<accession>A0A1F7HDU3</accession>
<dbReference type="GO" id="GO:0003887">
    <property type="term" value="F:DNA-directed DNA polymerase activity"/>
    <property type="evidence" value="ECO:0007669"/>
    <property type="project" value="InterPro"/>
</dbReference>
<feature type="domain" description="UmuC" evidence="2">
    <location>
        <begin position="5"/>
        <end position="184"/>
    </location>
</feature>
<evidence type="ECO:0000259" key="2">
    <source>
        <dbReference type="PROSITE" id="PS50173"/>
    </source>
</evidence>
<dbReference type="GO" id="GO:0006281">
    <property type="term" value="P:DNA repair"/>
    <property type="evidence" value="ECO:0007669"/>
    <property type="project" value="InterPro"/>
</dbReference>
<protein>
    <recommendedName>
        <fullName evidence="2">UmuC domain-containing protein</fullName>
    </recommendedName>
</protein>
<dbReference type="InterPro" id="IPR043502">
    <property type="entry name" value="DNA/RNA_pol_sf"/>
</dbReference>
<evidence type="ECO:0000313" key="4">
    <source>
        <dbReference type="Proteomes" id="UP000177027"/>
    </source>
</evidence>
<dbReference type="InterPro" id="IPR022880">
    <property type="entry name" value="DNApol_IV"/>
</dbReference>
<comment type="caution">
    <text evidence="3">The sequence shown here is derived from an EMBL/GenBank/DDBJ whole genome shotgun (WGS) entry which is preliminary data.</text>
</comment>
<dbReference type="PANTHER" id="PTHR11076">
    <property type="entry name" value="DNA REPAIR POLYMERASE UMUC / TRANSFERASE FAMILY MEMBER"/>
    <property type="match status" value="1"/>
</dbReference>
<dbReference type="InterPro" id="IPR001126">
    <property type="entry name" value="UmuC"/>
</dbReference>